<evidence type="ECO:0000313" key="3">
    <source>
        <dbReference type="Proteomes" id="UP001066276"/>
    </source>
</evidence>
<gene>
    <name evidence="2" type="ORF">NDU88_003441</name>
</gene>
<protein>
    <submittedName>
        <fullName evidence="2">Uncharacterized protein</fullName>
    </submittedName>
</protein>
<feature type="region of interest" description="Disordered" evidence="1">
    <location>
        <begin position="69"/>
        <end position="132"/>
    </location>
</feature>
<organism evidence="2 3">
    <name type="scientific">Pleurodeles waltl</name>
    <name type="common">Iberian ribbed newt</name>
    <dbReference type="NCBI Taxonomy" id="8319"/>
    <lineage>
        <taxon>Eukaryota</taxon>
        <taxon>Metazoa</taxon>
        <taxon>Chordata</taxon>
        <taxon>Craniata</taxon>
        <taxon>Vertebrata</taxon>
        <taxon>Euteleostomi</taxon>
        <taxon>Amphibia</taxon>
        <taxon>Batrachia</taxon>
        <taxon>Caudata</taxon>
        <taxon>Salamandroidea</taxon>
        <taxon>Salamandridae</taxon>
        <taxon>Pleurodelinae</taxon>
        <taxon>Pleurodeles</taxon>
    </lineage>
</organism>
<feature type="compositionally biased region" description="Basic and acidic residues" evidence="1">
    <location>
        <begin position="97"/>
        <end position="108"/>
    </location>
</feature>
<keyword evidence="3" id="KW-1185">Reference proteome</keyword>
<comment type="caution">
    <text evidence="2">The sequence shown here is derived from an EMBL/GenBank/DDBJ whole genome shotgun (WGS) entry which is preliminary data.</text>
</comment>
<evidence type="ECO:0000256" key="1">
    <source>
        <dbReference type="SAM" id="MobiDB-lite"/>
    </source>
</evidence>
<name>A0AAV7P9K3_PLEWA</name>
<dbReference type="EMBL" id="JANPWB010000011">
    <property type="protein sequence ID" value="KAJ1125001.1"/>
    <property type="molecule type" value="Genomic_DNA"/>
</dbReference>
<dbReference type="AlphaFoldDB" id="A0AAV7P9K3"/>
<reference evidence="2" key="1">
    <citation type="journal article" date="2022" name="bioRxiv">
        <title>Sequencing and chromosome-scale assembly of the giantPleurodeles waltlgenome.</title>
        <authorList>
            <person name="Brown T."/>
            <person name="Elewa A."/>
            <person name="Iarovenko S."/>
            <person name="Subramanian E."/>
            <person name="Araus A.J."/>
            <person name="Petzold A."/>
            <person name="Susuki M."/>
            <person name="Suzuki K.-i.T."/>
            <person name="Hayashi T."/>
            <person name="Toyoda A."/>
            <person name="Oliveira C."/>
            <person name="Osipova E."/>
            <person name="Leigh N.D."/>
            <person name="Simon A."/>
            <person name="Yun M.H."/>
        </authorList>
    </citation>
    <scope>NUCLEOTIDE SEQUENCE</scope>
    <source>
        <strain evidence="2">20211129_DDA</strain>
        <tissue evidence="2">Liver</tissue>
    </source>
</reference>
<evidence type="ECO:0000313" key="2">
    <source>
        <dbReference type="EMBL" id="KAJ1125001.1"/>
    </source>
</evidence>
<sequence length="132" mass="14010">MLFASFKKGSLRGVWLSHQTWRPRAVRAPRHGWPKQSLGGDEGGYNTLAGCTGAGDTPVSFGALLLPGRPRRSDLRGGGANRALEPGREACPSEGEDDRRGRLQELRRSGTPSAAAGHKLKGGGLHPSGERC</sequence>
<proteinExistence type="predicted"/>
<dbReference type="Proteomes" id="UP001066276">
    <property type="component" value="Chromosome 7"/>
</dbReference>
<accession>A0AAV7P9K3</accession>